<sequence length="139" mass="15659">MKENSFNYKVLAIFIFGFGLLMFERGFFWAKEQSTVLSDSDFYIALHQVMPIWLWGVLGMIFSLFIILAPALLPKQQVSNKFNFLLILGGSGNAIYYFLLTSASIFNAINWLTPVQFATLAMINALIAFNGGADVARKR</sequence>
<evidence type="ECO:0000313" key="2">
    <source>
        <dbReference type="EMBL" id="ASN70448.1"/>
    </source>
</evidence>
<gene>
    <name evidence="2" type="ORF">7F7_8</name>
</gene>
<protein>
    <submittedName>
        <fullName evidence="2">Uncharacterized protein</fullName>
    </submittedName>
</protein>
<name>A0A2H4JDJ6_9CAUD</name>
<feature type="transmembrane region" description="Helical" evidence="1">
    <location>
        <begin position="54"/>
        <end position="73"/>
    </location>
</feature>
<proteinExistence type="predicted"/>
<keyword evidence="1" id="KW-0472">Membrane</keyword>
<feature type="transmembrane region" description="Helical" evidence="1">
    <location>
        <begin position="115"/>
        <end position="133"/>
    </location>
</feature>
<keyword evidence="1" id="KW-0812">Transmembrane</keyword>
<feature type="transmembrane region" description="Helical" evidence="1">
    <location>
        <begin position="85"/>
        <end position="109"/>
    </location>
</feature>
<dbReference type="EMBL" id="MF417907">
    <property type="protein sequence ID" value="ASN70448.1"/>
    <property type="molecule type" value="Genomic_DNA"/>
</dbReference>
<organism evidence="2">
    <name type="scientific">uncultured Caudovirales phage</name>
    <dbReference type="NCBI Taxonomy" id="2100421"/>
    <lineage>
        <taxon>Viruses</taxon>
        <taxon>Duplodnaviria</taxon>
        <taxon>Heunggongvirae</taxon>
        <taxon>Uroviricota</taxon>
        <taxon>Caudoviricetes</taxon>
        <taxon>Peduoviridae</taxon>
        <taxon>Maltschvirus</taxon>
        <taxon>Maltschvirus maltsch</taxon>
    </lineage>
</organism>
<evidence type="ECO:0000256" key="1">
    <source>
        <dbReference type="SAM" id="Phobius"/>
    </source>
</evidence>
<reference evidence="2" key="1">
    <citation type="submission" date="2017-06" db="EMBL/GenBank/DDBJ databases">
        <title>Novel phages from South African skin metaviromes.</title>
        <authorList>
            <person name="van Zyl L.J."/>
            <person name="Abrahams Y."/>
            <person name="Stander E.A."/>
            <person name="Kirby B.M."/>
            <person name="Clavaud C."/>
            <person name="Farcet C."/>
            <person name="Breton L."/>
            <person name="Trindade M.I."/>
        </authorList>
    </citation>
    <scope>NUCLEOTIDE SEQUENCE</scope>
</reference>
<accession>A0A2H4JDJ6</accession>
<keyword evidence="1" id="KW-1133">Transmembrane helix</keyword>